<dbReference type="Pfam" id="PF12833">
    <property type="entry name" value="HTH_18"/>
    <property type="match status" value="1"/>
</dbReference>
<comment type="subcellular location">
    <subcellularLocation>
        <location evidence="1">Cytoplasm</location>
    </subcellularLocation>
</comment>
<evidence type="ECO:0000256" key="10">
    <source>
        <dbReference type="PROSITE-ProRule" id="PRU00169"/>
    </source>
</evidence>
<evidence type="ECO:0000256" key="2">
    <source>
        <dbReference type="ARBA" id="ARBA00018672"/>
    </source>
</evidence>
<dbReference type="InterPro" id="IPR051552">
    <property type="entry name" value="HptR"/>
</dbReference>
<comment type="function">
    <text evidence="9">May play the central regulatory role in sporulation. It may be an element of the effector pathway responsible for the activation of sporulation genes in response to nutritional stress. Spo0A may act in concert with spo0H (a sigma factor) to control the expression of some genes that are critical to the sporulation process.</text>
</comment>
<dbReference type="GO" id="GO:0043565">
    <property type="term" value="F:sequence-specific DNA binding"/>
    <property type="evidence" value="ECO:0007669"/>
    <property type="project" value="InterPro"/>
</dbReference>
<evidence type="ECO:0000256" key="1">
    <source>
        <dbReference type="ARBA" id="ARBA00004496"/>
    </source>
</evidence>
<feature type="domain" description="HTH araC/xylS-type" evidence="11">
    <location>
        <begin position="437"/>
        <end position="535"/>
    </location>
</feature>
<evidence type="ECO:0000259" key="12">
    <source>
        <dbReference type="PROSITE" id="PS50110"/>
    </source>
</evidence>
<dbReference type="STRING" id="39482.ERS852491_03509"/>
<protein>
    <recommendedName>
        <fullName evidence="2">Stage 0 sporulation protein A homolog</fullName>
    </recommendedName>
</protein>
<dbReference type="SMART" id="SM00342">
    <property type="entry name" value="HTH_ARAC"/>
    <property type="match status" value="1"/>
</dbReference>
<keyword evidence="6" id="KW-0805">Transcription regulation</keyword>
<dbReference type="SUPFAM" id="SSF46689">
    <property type="entry name" value="Homeodomain-like"/>
    <property type="match status" value="2"/>
</dbReference>
<evidence type="ECO:0000256" key="9">
    <source>
        <dbReference type="ARBA" id="ARBA00024867"/>
    </source>
</evidence>
<dbReference type="GO" id="GO:0005737">
    <property type="term" value="C:cytoplasm"/>
    <property type="evidence" value="ECO:0007669"/>
    <property type="project" value="UniProtKB-SubCell"/>
</dbReference>
<proteinExistence type="predicted"/>
<dbReference type="Proteomes" id="UP000095544">
    <property type="component" value="Unassembled WGS sequence"/>
</dbReference>
<keyword evidence="4 10" id="KW-0597">Phosphoprotein</keyword>
<evidence type="ECO:0000256" key="6">
    <source>
        <dbReference type="ARBA" id="ARBA00023015"/>
    </source>
</evidence>
<dbReference type="PRINTS" id="PR00032">
    <property type="entry name" value="HTHARAC"/>
</dbReference>
<feature type="modified residue" description="4-aspartylphosphate" evidence="10">
    <location>
        <position position="55"/>
    </location>
</feature>
<organism evidence="13 14">
    <name type="scientific">Faecalicatena contorta</name>
    <dbReference type="NCBI Taxonomy" id="39482"/>
    <lineage>
        <taxon>Bacteria</taxon>
        <taxon>Bacillati</taxon>
        <taxon>Bacillota</taxon>
        <taxon>Clostridia</taxon>
        <taxon>Lachnospirales</taxon>
        <taxon>Lachnospiraceae</taxon>
        <taxon>Faecalicatena</taxon>
    </lineage>
</organism>
<evidence type="ECO:0000313" key="14">
    <source>
        <dbReference type="Proteomes" id="UP000095544"/>
    </source>
</evidence>
<dbReference type="GO" id="GO:0000160">
    <property type="term" value="P:phosphorelay signal transduction system"/>
    <property type="evidence" value="ECO:0007669"/>
    <property type="project" value="UniProtKB-KW"/>
</dbReference>
<dbReference type="InterPro" id="IPR009057">
    <property type="entry name" value="Homeodomain-like_sf"/>
</dbReference>
<keyword evidence="5" id="KW-0902">Two-component regulatory system</keyword>
<accession>A0A174IFS8</accession>
<evidence type="ECO:0000256" key="8">
    <source>
        <dbReference type="ARBA" id="ARBA00023163"/>
    </source>
</evidence>
<dbReference type="CDD" id="cd17536">
    <property type="entry name" value="REC_YesN-like"/>
    <property type="match status" value="1"/>
</dbReference>
<dbReference type="PROSITE" id="PS00041">
    <property type="entry name" value="HTH_ARAC_FAMILY_1"/>
    <property type="match status" value="1"/>
</dbReference>
<feature type="domain" description="Response regulatory" evidence="12">
    <location>
        <begin position="3"/>
        <end position="120"/>
    </location>
</feature>
<dbReference type="PANTHER" id="PTHR42713:SF3">
    <property type="entry name" value="TRANSCRIPTIONAL REGULATORY PROTEIN HPTR"/>
    <property type="match status" value="1"/>
</dbReference>
<evidence type="ECO:0000256" key="5">
    <source>
        <dbReference type="ARBA" id="ARBA00023012"/>
    </source>
</evidence>
<sequence length="537" mass="61383">MLKVLIIDDEEKVCRLIQCLIDWESLGLHIAGICHDGLLALDMVKETSPDIIITDIRMPGCDGLTLIRAAKEFNPGIHFIIISGYGQFDYAQRAIQYGVSDYILKPIKEKDLKATLVSIVEKQQSMESHKQQDEAIRKELNSTQERIKSNFINDLILNPQIIQAFHSIEDINRTYYTDFKESAFTLLCIYLDTPDENGRTIVSDFLVNKAAGIIDSETGQYHDCSMTVSGKYIYCLVNDNEEQLSHIYQTSKSIRGALLSLKEIFPELHVILLQSGIKNTFAEITDCFGEIESALCEKVLSGSDAIYSYSRIPICKNQVSDFITPSFRSQYLSYAETFQYEKLREFLSGLAHQLVHLDSVTGAFIRRVYNEIVTLFLFCLNQHKINVSSDELTDKWNTCFLSFTSVYDVFSYLAEEQCALLQDWKSHKKKAQSKAVLTAKQYINENYEQSLTLEQIGQVVGLNASYFSNIFKKETGISFIEYLTDVRIQNAKDLLTETDLEIIEIAERTGFHDLKYFIRCFRKTTGMTPAAYRKLFS</sequence>
<keyword evidence="7" id="KW-0238">DNA-binding</keyword>
<dbReference type="InterPro" id="IPR020449">
    <property type="entry name" value="Tscrpt_reg_AraC-type_HTH"/>
</dbReference>
<dbReference type="InterPro" id="IPR001789">
    <property type="entry name" value="Sig_transdc_resp-reg_receiver"/>
</dbReference>
<evidence type="ECO:0000256" key="4">
    <source>
        <dbReference type="ARBA" id="ARBA00022553"/>
    </source>
</evidence>
<dbReference type="AlphaFoldDB" id="A0A174IFS8"/>
<evidence type="ECO:0000313" key="13">
    <source>
        <dbReference type="EMBL" id="CUO85056.1"/>
    </source>
</evidence>
<name>A0A174IFS8_9FIRM</name>
<dbReference type="Pfam" id="PF00072">
    <property type="entry name" value="Response_reg"/>
    <property type="match status" value="1"/>
</dbReference>
<gene>
    <name evidence="13" type="primary">btr_7</name>
    <name evidence="13" type="ORF">ERS852491_03509</name>
</gene>
<dbReference type="InterPro" id="IPR018062">
    <property type="entry name" value="HTH_AraC-typ_CS"/>
</dbReference>
<dbReference type="PANTHER" id="PTHR42713">
    <property type="entry name" value="HISTIDINE KINASE-RELATED"/>
    <property type="match status" value="1"/>
</dbReference>
<dbReference type="EMBL" id="CYZU01000038">
    <property type="protein sequence ID" value="CUO85056.1"/>
    <property type="molecule type" value="Genomic_DNA"/>
</dbReference>
<dbReference type="InterPro" id="IPR011006">
    <property type="entry name" value="CheY-like_superfamily"/>
</dbReference>
<dbReference type="InterPro" id="IPR018060">
    <property type="entry name" value="HTH_AraC"/>
</dbReference>
<dbReference type="GO" id="GO:0003700">
    <property type="term" value="F:DNA-binding transcription factor activity"/>
    <property type="evidence" value="ECO:0007669"/>
    <property type="project" value="InterPro"/>
</dbReference>
<reference evidence="13 14" key="1">
    <citation type="submission" date="2015-09" db="EMBL/GenBank/DDBJ databases">
        <authorList>
            <consortium name="Pathogen Informatics"/>
        </authorList>
    </citation>
    <scope>NUCLEOTIDE SEQUENCE [LARGE SCALE GENOMIC DNA]</scope>
    <source>
        <strain evidence="13 14">2789STDY5834876</strain>
    </source>
</reference>
<dbReference type="Gene3D" id="3.40.50.2300">
    <property type="match status" value="1"/>
</dbReference>
<keyword evidence="8" id="KW-0804">Transcription</keyword>
<keyword evidence="3" id="KW-0963">Cytoplasm</keyword>
<dbReference type="PROSITE" id="PS01124">
    <property type="entry name" value="HTH_ARAC_FAMILY_2"/>
    <property type="match status" value="1"/>
</dbReference>
<evidence type="ECO:0000256" key="3">
    <source>
        <dbReference type="ARBA" id="ARBA00022490"/>
    </source>
</evidence>
<dbReference type="SUPFAM" id="SSF52172">
    <property type="entry name" value="CheY-like"/>
    <property type="match status" value="1"/>
</dbReference>
<dbReference type="Gene3D" id="1.10.10.60">
    <property type="entry name" value="Homeodomain-like"/>
    <property type="match status" value="2"/>
</dbReference>
<dbReference type="PROSITE" id="PS50110">
    <property type="entry name" value="RESPONSE_REGULATORY"/>
    <property type="match status" value="1"/>
</dbReference>
<dbReference type="RefSeq" id="WP_055154453.1">
    <property type="nucleotide sequence ID" value="NZ_CYZU01000038.1"/>
</dbReference>
<dbReference type="SMART" id="SM00448">
    <property type="entry name" value="REC"/>
    <property type="match status" value="1"/>
</dbReference>
<evidence type="ECO:0000259" key="11">
    <source>
        <dbReference type="PROSITE" id="PS01124"/>
    </source>
</evidence>
<evidence type="ECO:0000256" key="7">
    <source>
        <dbReference type="ARBA" id="ARBA00023125"/>
    </source>
</evidence>